<sequence length="133" mass="15519">MKIYQRLLQNHRGSVLQIVLIVFMMLTFALSITAFSILQSGRNLKSIDTLMKQKNLEIFLVKYYSDSVQNDILLSDDYSFQNYQIETTVDDLGDHYEVVTTIETIDYQYQFLTEIEVETGTVLNFEYIEGGYI</sequence>
<dbReference type="Proteomes" id="UP000195305">
    <property type="component" value="Unassembled WGS sequence"/>
</dbReference>
<dbReference type="AlphaFoldDB" id="A0A1Y4T152"/>
<evidence type="ECO:0008006" key="4">
    <source>
        <dbReference type="Google" id="ProtNLM"/>
    </source>
</evidence>
<accession>A0A1Y4T152</accession>
<protein>
    <recommendedName>
        <fullName evidence="4">Type II secretion system protein</fullName>
    </recommendedName>
</protein>
<reference evidence="2 3" key="1">
    <citation type="journal article" date="2018" name="BMC Genomics">
        <title>Whole genome sequencing and function prediction of 133 gut anaerobes isolated from chicken caecum in pure cultures.</title>
        <authorList>
            <person name="Medvecky M."/>
            <person name="Cejkova D."/>
            <person name="Polansky O."/>
            <person name="Karasova D."/>
            <person name="Kubasova T."/>
            <person name="Cizek A."/>
            <person name="Rychlik I."/>
        </authorList>
    </citation>
    <scope>NUCLEOTIDE SEQUENCE [LARGE SCALE GENOMIC DNA]</scope>
    <source>
        <strain evidence="2 3">An13</strain>
    </source>
</reference>
<proteinExistence type="predicted"/>
<dbReference type="EMBL" id="NFLJ01000008">
    <property type="protein sequence ID" value="OUQ35360.1"/>
    <property type="molecule type" value="Genomic_DNA"/>
</dbReference>
<evidence type="ECO:0000256" key="1">
    <source>
        <dbReference type="SAM" id="Phobius"/>
    </source>
</evidence>
<name>A0A1Y4T152_9FIRM</name>
<evidence type="ECO:0000313" key="2">
    <source>
        <dbReference type="EMBL" id="OUQ35360.1"/>
    </source>
</evidence>
<keyword evidence="1" id="KW-0472">Membrane</keyword>
<keyword evidence="1" id="KW-1133">Transmembrane helix</keyword>
<feature type="transmembrane region" description="Helical" evidence="1">
    <location>
        <begin position="15"/>
        <end position="38"/>
    </location>
</feature>
<comment type="caution">
    <text evidence="2">The sequence shown here is derived from an EMBL/GenBank/DDBJ whole genome shotgun (WGS) entry which is preliminary data.</text>
</comment>
<keyword evidence="1" id="KW-0812">Transmembrane</keyword>
<dbReference type="RefSeq" id="WP_087357436.1">
    <property type="nucleotide sequence ID" value="NZ_NFLJ01000008.1"/>
</dbReference>
<gene>
    <name evidence="2" type="ORF">B5E75_03660</name>
</gene>
<keyword evidence="3" id="KW-1185">Reference proteome</keyword>
<organism evidence="2 3">
    <name type="scientific">Massilimicrobiota timonensis</name>
    <dbReference type="NCBI Taxonomy" id="1776392"/>
    <lineage>
        <taxon>Bacteria</taxon>
        <taxon>Bacillati</taxon>
        <taxon>Bacillota</taxon>
        <taxon>Erysipelotrichia</taxon>
        <taxon>Erysipelotrichales</taxon>
        <taxon>Erysipelotrichaceae</taxon>
        <taxon>Massilimicrobiota</taxon>
    </lineage>
</organism>
<evidence type="ECO:0000313" key="3">
    <source>
        <dbReference type="Proteomes" id="UP000195305"/>
    </source>
</evidence>